<dbReference type="EMBL" id="MT144809">
    <property type="protein sequence ID" value="QJH99796.1"/>
    <property type="molecule type" value="Genomic_DNA"/>
</dbReference>
<dbReference type="AlphaFoldDB" id="A0A6M3XPR1"/>
<evidence type="ECO:0000313" key="2">
    <source>
        <dbReference type="EMBL" id="QJA81810.1"/>
    </source>
</evidence>
<feature type="compositionally biased region" description="Basic and acidic residues" evidence="1">
    <location>
        <begin position="237"/>
        <end position="258"/>
    </location>
</feature>
<name>A0A6M3XPR1_9ZZZZ</name>
<evidence type="ECO:0000313" key="3">
    <source>
        <dbReference type="EMBL" id="QJH99796.1"/>
    </source>
</evidence>
<protein>
    <submittedName>
        <fullName evidence="3">Uncharacterized protein</fullName>
    </submittedName>
</protein>
<evidence type="ECO:0000256" key="1">
    <source>
        <dbReference type="SAM" id="MobiDB-lite"/>
    </source>
</evidence>
<dbReference type="EMBL" id="MT142470">
    <property type="protein sequence ID" value="QJA81810.1"/>
    <property type="molecule type" value="Genomic_DNA"/>
</dbReference>
<organism evidence="3">
    <name type="scientific">viral metagenome</name>
    <dbReference type="NCBI Taxonomy" id="1070528"/>
    <lineage>
        <taxon>unclassified sequences</taxon>
        <taxon>metagenomes</taxon>
        <taxon>organismal metagenomes</taxon>
    </lineage>
</organism>
<feature type="region of interest" description="Disordered" evidence="1">
    <location>
        <begin position="237"/>
        <end position="276"/>
    </location>
</feature>
<gene>
    <name evidence="2" type="ORF">MM415A00492_0020</name>
    <name evidence="3" type="ORF">TM448B01688_0002</name>
</gene>
<accession>A0A6M3XPR1</accession>
<sequence>MAKVKETTDIYTMDVSDLDSFASENRTKLSGEFCPRRDPAHDGRCFACEYIQREIYDKKYHDDHPARKWAADKKAKQNMFFNVVFKANPNKLIILEVGSKAGNIIWEGARNKGWTDITHPAAGKGREMTISKYKGDGKWPNYNAMPELNKADWDIPTSVLDNLCDLSRISDMIQAGELTDDNFMRVSSIKVGETLKFRICPPWNAKENKRWIGSTFRHWGISLDHINGDTPLDWKESLKDDTDKGTTLELPTKQKEDLPFVPDEPTKTTTTAATQQRPACYGDSRFMNFPADLDCSPPECMFGESCRQAVKAKMKE</sequence>
<reference evidence="3" key="1">
    <citation type="submission" date="2020-03" db="EMBL/GenBank/DDBJ databases">
        <title>The deep terrestrial virosphere.</title>
        <authorList>
            <person name="Holmfeldt K."/>
            <person name="Nilsson E."/>
            <person name="Simone D."/>
            <person name="Lopez-Fernandez M."/>
            <person name="Wu X."/>
            <person name="de Brujin I."/>
            <person name="Lundin D."/>
            <person name="Andersson A."/>
            <person name="Bertilsson S."/>
            <person name="Dopson M."/>
        </authorList>
    </citation>
    <scope>NUCLEOTIDE SEQUENCE</scope>
    <source>
        <strain evidence="2">MM415A00492</strain>
        <strain evidence="3">TM448B01688</strain>
    </source>
</reference>
<proteinExistence type="predicted"/>